<dbReference type="PRINTS" id="PR01806">
    <property type="entry name" value="VIRFACTRMVIN"/>
</dbReference>
<dbReference type="CDD" id="cd13123">
    <property type="entry name" value="MATE_MurJ_like"/>
    <property type="match status" value="1"/>
</dbReference>
<dbReference type="PANTHER" id="PTHR47019:SF1">
    <property type="entry name" value="LIPID II FLIPPASE MURJ"/>
    <property type="match status" value="1"/>
</dbReference>
<evidence type="ECO:0000313" key="11">
    <source>
        <dbReference type="Proteomes" id="UP000824165"/>
    </source>
</evidence>
<feature type="transmembrane region" description="Helical" evidence="8">
    <location>
        <begin position="231"/>
        <end position="251"/>
    </location>
</feature>
<dbReference type="GO" id="GO:0009252">
    <property type="term" value="P:peptidoglycan biosynthetic process"/>
    <property type="evidence" value="ECO:0007669"/>
    <property type="project" value="UniProtKB-UniRule"/>
</dbReference>
<dbReference type="Pfam" id="PF03023">
    <property type="entry name" value="MurJ"/>
    <property type="match status" value="1"/>
</dbReference>
<feature type="transmembrane region" description="Helical" evidence="8">
    <location>
        <begin position="12"/>
        <end position="37"/>
    </location>
</feature>
<dbReference type="GO" id="GO:0015648">
    <property type="term" value="F:lipid-linked peptidoglycan transporter activity"/>
    <property type="evidence" value="ECO:0007669"/>
    <property type="project" value="UniProtKB-UniRule"/>
</dbReference>
<dbReference type="GO" id="GO:0008360">
    <property type="term" value="P:regulation of cell shape"/>
    <property type="evidence" value="ECO:0007669"/>
    <property type="project" value="UniProtKB-UniRule"/>
</dbReference>
<evidence type="ECO:0000313" key="10">
    <source>
        <dbReference type="EMBL" id="HIT86136.1"/>
    </source>
</evidence>
<evidence type="ECO:0000256" key="1">
    <source>
        <dbReference type="ARBA" id="ARBA00004651"/>
    </source>
</evidence>
<dbReference type="GO" id="GO:0071555">
    <property type="term" value="P:cell wall organization"/>
    <property type="evidence" value="ECO:0007669"/>
    <property type="project" value="UniProtKB-UniRule"/>
</dbReference>
<dbReference type="NCBIfam" id="TIGR01695">
    <property type="entry name" value="murJ_mviN"/>
    <property type="match status" value="1"/>
</dbReference>
<accession>A0A9D1H5C1</accession>
<evidence type="ECO:0000256" key="4">
    <source>
        <dbReference type="ARBA" id="ARBA00022960"/>
    </source>
</evidence>
<comment type="function">
    <text evidence="8 9">Involved in peptidoglycan biosynthesis. Transports lipid-linked peptidoglycan precursors from the inner to the outer leaflet of the cytoplasmic membrane.</text>
</comment>
<sequence length="511" mass="54972">MSRETGKGLLKTAVFMAFATLLSKVLGLIRDALIAAFFGTGLEADAFMTASKAPTTLFDIVIGGVISATFIPVFSDVLARRGKKDAMEFMNKFVTMVFIATVLISAFGMIFADPLVNLLAPNYTGDKFDLTVRLTFIMFPMIIFTGFAFSFVGFLQSMGEYNIPSIISLVSNAAIIIYFALFGKKFGVVGLAVTMVVAWSLQVAVQVPSLLKFKYKFRLDFRLKDKNILNALKLAGPMLISTWVQPLYSIVNLRLASGIDGAYSSLEYANRLYIVVTGVFSFVVTNLIFPKLAKANVSDSGEDAQTLITVSLRATALVILPLTAGIMLLSAPITKIIYQSGEMTSSGASVIAGALSCYSVGMVGLAVNEILSKYFFSINDSKTPMRNSILSMVFNIILAYVLFGIFKTYGLALAAAGGSIFNAFLNGVCIIRRRPGMIKRADGAVFVKALIAAVIMAAAVFGVYSLVYDADAGRLGQIITCAVCGVSGVIVYAVCVLLLKVDEVRALIKRK</sequence>
<dbReference type="PIRSF" id="PIRSF002869">
    <property type="entry name" value="MviN"/>
    <property type="match status" value="1"/>
</dbReference>
<comment type="subcellular location">
    <subcellularLocation>
        <location evidence="1 8">Cell membrane</location>
        <topology evidence="1 8">Multi-pass membrane protein</topology>
    </subcellularLocation>
</comment>
<feature type="transmembrane region" description="Helical" evidence="8">
    <location>
        <begin position="132"/>
        <end position="154"/>
    </location>
</feature>
<feature type="transmembrane region" description="Helical" evidence="8">
    <location>
        <begin position="310"/>
        <end position="333"/>
    </location>
</feature>
<keyword evidence="6 8" id="KW-1133">Transmembrane helix</keyword>
<keyword evidence="8 9" id="KW-0961">Cell wall biogenesis/degradation</keyword>
<evidence type="ECO:0000256" key="6">
    <source>
        <dbReference type="ARBA" id="ARBA00022989"/>
    </source>
</evidence>
<dbReference type="Proteomes" id="UP000824165">
    <property type="component" value="Unassembled WGS sequence"/>
</dbReference>
<organism evidence="10 11">
    <name type="scientific">Candidatus Ornithomonoglobus intestinigallinarum</name>
    <dbReference type="NCBI Taxonomy" id="2840894"/>
    <lineage>
        <taxon>Bacteria</taxon>
        <taxon>Bacillati</taxon>
        <taxon>Bacillota</taxon>
        <taxon>Clostridia</taxon>
        <taxon>Candidatus Ornithomonoglobus</taxon>
    </lineage>
</organism>
<reference evidence="10" key="2">
    <citation type="journal article" date="2021" name="PeerJ">
        <title>Extensive microbial diversity within the chicken gut microbiome revealed by metagenomics and culture.</title>
        <authorList>
            <person name="Gilroy R."/>
            <person name="Ravi A."/>
            <person name="Getino M."/>
            <person name="Pursley I."/>
            <person name="Horton D.L."/>
            <person name="Alikhan N.F."/>
            <person name="Baker D."/>
            <person name="Gharbi K."/>
            <person name="Hall N."/>
            <person name="Watson M."/>
            <person name="Adriaenssens E.M."/>
            <person name="Foster-Nyarko E."/>
            <person name="Jarju S."/>
            <person name="Secka A."/>
            <person name="Antonio M."/>
            <person name="Oren A."/>
            <person name="Chaudhuri R.R."/>
            <person name="La Ragione R."/>
            <person name="Hildebrand F."/>
            <person name="Pallen M.J."/>
        </authorList>
    </citation>
    <scope>NUCLEOTIDE SEQUENCE</scope>
    <source>
        <strain evidence="10">CHK181-108</strain>
    </source>
</reference>
<feature type="transmembrane region" description="Helical" evidence="8">
    <location>
        <begin position="57"/>
        <end position="79"/>
    </location>
</feature>
<comment type="pathway">
    <text evidence="8">Cell wall biogenesis; peptidoglycan biosynthesis.</text>
</comment>
<feature type="transmembrane region" description="Helical" evidence="8">
    <location>
        <begin position="412"/>
        <end position="431"/>
    </location>
</feature>
<protein>
    <recommendedName>
        <fullName evidence="8">Probable lipid II flippase MurJ</fullName>
    </recommendedName>
</protein>
<dbReference type="InterPro" id="IPR004268">
    <property type="entry name" value="MurJ"/>
</dbReference>
<dbReference type="GO" id="GO:0005886">
    <property type="term" value="C:plasma membrane"/>
    <property type="evidence" value="ECO:0007669"/>
    <property type="project" value="UniProtKB-SubCell"/>
</dbReference>
<comment type="caution">
    <text evidence="10">The sequence shown here is derived from an EMBL/GenBank/DDBJ whole genome shotgun (WGS) entry which is preliminary data.</text>
</comment>
<dbReference type="GO" id="GO:0034204">
    <property type="term" value="P:lipid translocation"/>
    <property type="evidence" value="ECO:0007669"/>
    <property type="project" value="TreeGrafter"/>
</dbReference>
<evidence type="ECO:0000256" key="9">
    <source>
        <dbReference type="PIRNR" id="PIRNR002869"/>
    </source>
</evidence>
<evidence type="ECO:0000256" key="3">
    <source>
        <dbReference type="ARBA" id="ARBA00022692"/>
    </source>
</evidence>
<feature type="transmembrane region" description="Helical" evidence="8">
    <location>
        <begin position="345"/>
        <end position="367"/>
    </location>
</feature>
<keyword evidence="3 8" id="KW-0812">Transmembrane</keyword>
<evidence type="ECO:0000256" key="7">
    <source>
        <dbReference type="ARBA" id="ARBA00023136"/>
    </source>
</evidence>
<gene>
    <name evidence="8 10" type="primary">murJ</name>
    <name evidence="10" type="ORF">IAA60_09590</name>
</gene>
<feature type="transmembrane region" description="Helical" evidence="8">
    <location>
        <begin position="161"/>
        <end position="182"/>
    </location>
</feature>
<keyword evidence="8 9" id="KW-0813">Transport</keyword>
<feature type="transmembrane region" description="Helical" evidence="8">
    <location>
        <begin position="188"/>
        <end position="211"/>
    </location>
</feature>
<evidence type="ECO:0000256" key="8">
    <source>
        <dbReference type="HAMAP-Rule" id="MF_02078"/>
    </source>
</evidence>
<dbReference type="AlphaFoldDB" id="A0A9D1H5C1"/>
<feature type="transmembrane region" description="Helical" evidence="8">
    <location>
        <begin position="91"/>
        <end position="112"/>
    </location>
</feature>
<reference evidence="10" key="1">
    <citation type="submission" date="2020-10" db="EMBL/GenBank/DDBJ databases">
        <authorList>
            <person name="Gilroy R."/>
        </authorList>
    </citation>
    <scope>NUCLEOTIDE SEQUENCE</scope>
    <source>
        <strain evidence="10">CHK181-108</strain>
    </source>
</reference>
<dbReference type="HAMAP" id="MF_02078">
    <property type="entry name" value="MurJ_MviN"/>
    <property type="match status" value="1"/>
</dbReference>
<feature type="transmembrane region" description="Helical" evidence="8">
    <location>
        <begin position="443"/>
        <end position="464"/>
    </location>
</feature>
<keyword evidence="2 8" id="KW-1003">Cell membrane</keyword>
<keyword evidence="4 8" id="KW-0133">Cell shape</keyword>
<feature type="transmembrane region" description="Helical" evidence="8">
    <location>
        <begin position="388"/>
        <end position="406"/>
    </location>
</feature>
<keyword evidence="7 8" id="KW-0472">Membrane</keyword>
<feature type="transmembrane region" description="Helical" evidence="8">
    <location>
        <begin position="476"/>
        <end position="501"/>
    </location>
</feature>
<dbReference type="EMBL" id="DVLU01000104">
    <property type="protein sequence ID" value="HIT86136.1"/>
    <property type="molecule type" value="Genomic_DNA"/>
</dbReference>
<keyword evidence="5 8" id="KW-0573">Peptidoglycan synthesis</keyword>
<feature type="transmembrane region" description="Helical" evidence="8">
    <location>
        <begin position="271"/>
        <end position="289"/>
    </location>
</feature>
<dbReference type="PANTHER" id="PTHR47019">
    <property type="entry name" value="LIPID II FLIPPASE MURJ"/>
    <property type="match status" value="1"/>
</dbReference>
<evidence type="ECO:0000256" key="2">
    <source>
        <dbReference type="ARBA" id="ARBA00022475"/>
    </source>
</evidence>
<name>A0A9D1H5C1_9FIRM</name>
<proteinExistence type="inferred from homology"/>
<evidence type="ECO:0000256" key="5">
    <source>
        <dbReference type="ARBA" id="ARBA00022984"/>
    </source>
</evidence>
<dbReference type="InterPro" id="IPR051050">
    <property type="entry name" value="Lipid_II_flippase_MurJ/MviN"/>
</dbReference>
<comment type="similarity">
    <text evidence="8 9">Belongs to the MurJ/MviN family.</text>
</comment>